<dbReference type="Pfam" id="PF07959">
    <property type="entry name" value="Fucose_pyrophosphorylase"/>
    <property type="match status" value="1"/>
</dbReference>
<keyword evidence="2" id="KW-0547">Nucleotide-binding</keyword>
<dbReference type="InterPro" id="IPR013750">
    <property type="entry name" value="GHMP_kinase_C_dom"/>
</dbReference>
<dbReference type="PANTHER" id="PTHR32463:SF0">
    <property type="entry name" value="L-FUCOSE KINASE"/>
    <property type="match status" value="1"/>
</dbReference>
<dbReference type="Pfam" id="PF00288">
    <property type="entry name" value="GHMP_kinases_N"/>
    <property type="match status" value="1"/>
</dbReference>
<dbReference type="PANTHER" id="PTHR32463">
    <property type="entry name" value="L-FUCOSE KINASE"/>
    <property type="match status" value="1"/>
</dbReference>
<evidence type="ECO:0000256" key="2">
    <source>
        <dbReference type="ARBA" id="ARBA00022741"/>
    </source>
</evidence>
<organism evidence="10 11">
    <name type="scientific">Prymnesium parvum</name>
    <name type="common">Toxic golden alga</name>
    <dbReference type="NCBI Taxonomy" id="97485"/>
    <lineage>
        <taxon>Eukaryota</taxon>
        <taxon>Haptista</taxon>
        <taxon>Haptophyta</taxon>
        <taxon>Prymnesiophyceae</taxon>
        <taxon>Prymnesiales</taxon>
        <taxon>Prymnesiaceae</taxon>
        <taxon>Prymnesium</taxon>
    </lineage>
</organism>
<dbReference type="InterPro" id="IPR052203">
    <property type="entry name" value="GHMP_Kinase-Related"/>
</dbReference>
<dbReference type="SUPFAM" id="SSF54211">
    <property type="entry name" value="Ribosomal protein S5 domain 2-like"/>
    <property type="match status" value="1"/>
</dbReference>
<evidence type="ECO:0000256" key="3">
    <source>
        <dbReference type="ARBA" id="ARBA00022777"/>
    </source>
</evidence>
<keyword evidence="11" id="KW-1185">Reference proteome</keyword>
<dbReference type="Pfam" id="PF08544">
    <property type="entry name" value="GHMP_kinases_C"/>
    <property type="match status" value="1"/>
</dbReference>
<comment type="caution">
    <text evidence="10">The sequence shown here is derived from an EMBL/GenBank/DDBJ whole genome shotgun (WGS) entry which is preliminary data.</text>
</comment>
<dbReference type="Proteomes" id="UP001515480">
    <property type="component" value="Unassembled WGS sequence"/>
</dbReference>
<keyword evidence="1" id="KW-0808">Transferase</keyword>
<proteinExistence type="inferred from homology"/>
<evidence type="ECO:0000313" key="11">
    <source>
        <dbReference type="Proteomes" id="UP001515480"/>
    </source>
</evidence>
<name>A0AB34J329_PRYPA</name>
<feature type="region of interest" description="Disordered" evidence="6">
    <location>
        <begin position="353"/>
        <end position="385"/>
    </location>
</feature>
<evidence type="ECO:0000259" key="7">
    <source>
        <dbReference type="Pfam" id="PF00288"/>
    </source>
</evidence>
<keyword evidence="4" id="KW-0067">ATP-binding</keyword>
<feature type="domain" description="GHMP kinase C-terminal" evidence="9">
    <location>
        <begin position="1024"/>
        <end position="1102"/>
    </location>
</feature>
<accession>A0AB34J329</accession>
<feature type="domain" description="GDP-fucose pyrophosphorylase" evidence="8">
    <location>
        <begin position="425"/>
        <end position="547"/>
    </location>
</feature>
<dbReference type="SUPFAM" id="SSF55060">
    <property type="entry name" value="GHMP Kinase, C-terminal domain"/>
    <property type="match status" value="1"/>
</dbReference>
<evidence type="ECO:0000256" key="1">
    <source>
        <dbReference type="ARBA" id="ARBA00022679"/>
    </source>
</evidence>
<reference evidence="10 11" key="1">
    <citation type="journal article" date="2024" name="Science">
        <title>Giant polyketide synthase enzymes in the biosynthesis of giant marine polyether toxins.</title>
        <authorList>
            <person name="Fallon T.R."/>
            <person name="Shende V.V."/>
            <person name="Wierzbicki I.H."/>
            <person name="Pendleton A.L."/>
            <person name="Watervoot N.F."/>
            <person name="Auber R.P."/>
            <person name="Gonzalez D.J."/>
            <person name="Wisecaver J.H."/>
            <person name="Moore B.S."/>
        </authorList>
    </citation>
    <scope>NUCLEOTIDE SEQUENCE [LARGE SCALE GENOMIC DNA]</scope>
    <source>
        <strain evidence="10 11">12B1</strain>
    </source>
</reference>
<evidence type="ECO:0000256" key="5">
    <source>
        <dbReference type="ARBA" id="ARBA00038121"/>
    </source>
</evidence>
<keyword evidence="3" id="KW-0418">Kinase</keyword>
<feature type="domain" description="GHMP kinase N-terminal" evidence="7">
    <location>
        <begin position="874"/>
        <end position="942"/>
    </location>
</feature>
<sequence length="1124" mass="116833">MREPASASPEPLASPPPWDVIVVSAASQSLANAACAALAASSPHVRHARLLAVADPSPTHRVGSGGAVLNALLAVGEELSARAGLSTLSAAPLLSTRLLILQLAAARGGTPHPCLPQALTALPARPAGVASGVCLCVHAASLLFARLRAGVAVASTASLLALPPHPPPLEWDERHAGLVLAAPLPPAAAAPHGVCDASGRVAYRAGEAALAAAAAAAGGAVPVYAAVLCLSAAVGARLLELHVLPPLDACTCRGVDSGAPPLRLELHEDVLAPLAAAEAEECAPVADERRQARGAGEGGRAARRVLWEGLRAQPALGKLQLRVVDCAFLYLHDSGAHQRLLLAPPARHALLASPCGSEEAPDDGSGSFLSEQTREAWPQGVRSPPRLHSATLPLGHIAAPRLPYTSPHLHLFNPVHCWTPPPLGQSVALACVLYGVRVGTGCALVQCSLAAGTTVGDGAFLYGVHSPPTPTNWPAGLVAHEVLLTDGAAIVFRHSSDQVHLDASDGAATFLSRPWEALLEADLPSHSLWGAGVQHSLWHATLFPLLTKEARASRWGLASWWRAVRWLFTMGREGSLEEWESWERVSFADCAERVDALATVTFEQSLACEVSLAVLRAQLLRGAPTDLRAHIRRLAEGASLASLLATLDELASASPPQLAARAFAAQAEALAMRAGQAGGLRSGPASNAEWVGALAPLKEGKVGEATAALAALRDAWTADGQPRQLVRAARHYEGAVAECTSLCVKSCAVHAAPCAPLPQGAWVVCEAPCRVDLAGGWSDTPPICYEHTGGGRVINAAITVDGACPIGAKCRRLALPILRFSVDEGASFLEYSTLGGLTDYLSPLAPAALVKCVCLFCGVFSLRAHAPPLEAQLRAAGGGLEVASWSRLPTGSGLGTSSILAAALVRCVGRATGKEYAPSELTHAVLQVEQMLTTGGGWQDQAGGLFPALKRCSSAAALPLAVEARVLAIPAAALRLLSSHLALVYTGKTRLARNLLQDVLRRWYSGNPCILANVRELVENAEAMEEALLRMDIAAVGECLDRYWAQKKVMCDAEPEAVTRMLSKVRHLVHGATLAGAGGGGFMLLITKAPNATDEVAQALADECCVMHQVAIDTVGLRTSILSE</sequence>
<dbReference type="InterPro" id="IPR020568">
    <property type="entry name" value="Ribosomal_Su5_D2-typ_SF"/>
</dbReference>
<comment type="similarity">
    <text evidence="5">Belongs to the GHMP kinase family.</text>
</comment>
<evidence type="ECO:0008006" key="12">
    <source>
        <dbReference type="Google" id="ProtNLM"/>
    </source>
</evidence>
<gene>
    <name evidence="10" type="ORF">AB1Y20_005327</name>
</gene>
<evidence type="ECO:0000259" key="9">
    <source>
        <dbReference type="Pfam" id="PF08544"/>
    </source>
</evidence>
<protein>
    <recommendedName>
        <fullName evidence="12">L-fucose kinase</fullName>
    </recommendedName>
</protein>
<dbReference type="GO" id="GO:0005524">
    <property type="term" value="F:ATP binding"/>
    <property type="evidence" value="ECO:0007669"/>
    <property type="project" value="UniProtKB-KW"/>
</dbReference>
<dbReference type="GO" id="GO:0042352">
    <property type="term" value="P:GDP-L-fucose salvage"/>
    <property type="evidence" value="ECO:0007669"/>
    <property type="project" value="TreeGrafter"/>
</dbReference>
<dbReference type="Gene3D" id="3.30.230.120">
    <property type="match status" value="1"/>
</dbReference>
<dbReference type="InterPro" id="IPR006204">
    <property type="entry name" value="GHMP_kinase_N_dom"/>
</dbReference>
<evidence type="ECO:0000256" key="6">
    <source>
        <dbReference type="SAM" id="MobiDB-lite"/>
    </source>
</evidence>
<dbReference type="GO" id="GO:0050201">
    <property type="term" value="F:fucokinase activity"/>
    <property type="evidence" value="ECO:0007669"/>
    <property type="project" value="TreeGrafter"/>
</dbReference>
<evidence type="ECO:0000256" key="4">
    <source>
        <dbReference type="ARBA" id="ARBA00022840"/>
    </source>
</evidence>
<dbReference type="InterPro" id="IPR036554">
    <property type="entry name" value="GHMP_kinase_C_sf"/>
</dbReference>
<evidence type="ECO:0000313" key="10">
    <source>
        <dbReference type="EMBL" id="KAL1512053.1"/>
    </source>
</evidence>
<dbReference type="AlphaFoldDB" id="A0AB34J329"/>
<dbReference type="EMBL" id="JBGBPQ010000013">
    <property type="protein sequence ID" value="KAL1512053.1"/>
    <property type="molecule type" value="Genomic_DNA"/>
</dbReference>
<dbReference type="InterPro" id="IPR012887">
    <property type="entry name" value="GDP_fucose_pyrophosphorylase"/>
</dbReference>
<evidence type="ECO:0000259" key="8">
    <source>
        <dbReference type="Pfam" id="PF07959"/>
    </source>
</evidence>
<dbReference type="PRINTS" id="PR00959">
    <property type="entry name" value="MEVGALKINASE"/>
</dbReference>